<reference evidence="9 11" key="2">
    <citation type="submission" date="2024-10" db="EMBL/GenBank/DDBJ databases">
        <authorList>
            <person name="Wannawong T."/>
            <person name="Kuncharoen N."/>
            <person name="Mhuantong W."/>
        </authorList>
    </citation>
    <scope>NUCLEOTIDE SEQUENCE [LARGE SCALE GENOMIC DNA]</scope>
    <source>
        <strain evidence="9 11">CALK1-4</strain>
    </source>
</reference>
<evidence type="ECO:0000256" key="6">
    <source>
        <dbReference type="ARBA" id="ARBA00023136"/>
    </source>
</evidence>
<protein>
    <submittedName>
        <fullName evidence="9">Gluconate:H+ symporter</fullName>
    </submittedName>
    <submittedName>
        <fullName evidence="10">Permease DsdX</fullName>
    </submittedName>
</protein>
<comment type="similarity">
    <text evidence="7">Belongs to the GntP permease family.</text>
</comment>
<organism evidence="10">
    <name type="scientific">Streptomyces tendae</name>
    <dbReference type="NCBI Taxonomy" id="1932"/>
    <lineage>
        <taxon>Bacteria</taxon>
        <taxon>Bacillati</taxon>
        <taxon>Actinomycetota</taxon>
        <taxon>Actinomycetes</taxon>
        <taxon>Kitasatosporales</taxon>
        <taxon>Streptomycetaceae</taxon>
        <taxon>Streptomyces</taxon>
    </lineage>
</organism>
<evidence type="ECO:0000256" key="5">
    <source>
        <dbReference type="ARBA" id="ARBA00022989"/>
    </source>
</evidence>
<feature type="transmembrane region" description="Helical" evidence="8">
    <location>
        <begin position="347"/>
        <end position="380"/>
    </location>
</feature>
<dbReference type="PIRSF" id="PIRSF002746">
    <property type="entry name" value="Gluconate_transporter"/>
    <property type="match status" value="1"/>
</dbReference>
<accession>A0A6B3QNA3</accession>
<evidence type="ECO:0000256" key="1">
    <source>
        <dbReference type="ARBA" id="ARBA00004651"/>
    </source>
</evidence>
<keyword evidence="3" id="KW-1003">Cell membrane</keyword>
<reference evidence="10" key="1">
    <citation type="journal article" date="2020" name="Microorganisms">
        <title>Isolation, Genomic and Metabolomic Characterization of Streptomyces tendae VITAKN with Quorum Sensing Inhibitory Activity from Southern India.</title>
        <authorList>
            <person name="Ishaque N.M."/>
            <person name="Burgsdorf I."/>
            <person name="Limlingan Malit J.J."/>
            <person name="Saha S."/>
            <person name="Teta R."/>
            <person name="Ewe D."/>
            <person name="Kannabiran K."/>
            <person name="Hrouzek P."/>
            <person name="Steindler L."/>
            <person name="Costantino V."/>
            <person name="Saurav K."/>
        </authorList>
    </citation>
    <scope>NUCLEOTIDE SEQUENCE</scope>
    <source>
        <strain evidence="10">VITAKN</strain>
    </source>
</reference>
<feature type="transmembrane region" description="Helical" evidence="8">
    <location>
        <begin position="306"/>
        <end position="327"/>
    </location>
</feature>
<feature type="transmembrane region" description="Helical" evidence="8">
    <location>
        <begin position="30"/>
        <end position="49"/>
    </location>
</feature>
<evidence type="ECO:0000256" key="7">
    <source>
        <dbReference type="ARBA" id="ARBA00049663"/>
    </source>
</evidence>
<dbReference type="RefSeq" id="WP_164459593.1">
    <property type="nucleotide sequence ID" value="NZ_JAAIFS010000005.1"/>
</dbReference>
<keyword evidence="4 8" id="KW-0812">Transmembrane</keyword>
<dbReference type="GO" id="GO:0005886">
    <property type="term" value="C:plasma membrane"/>
    <property type="evidence" value="ECO:0007669"/>
    <property type="project" value="UniProtKB-SubCell"/>
</dbReference>
<feature type="transmembrane region" description="Helical" evidence="8">
    <location>
        <begin position="179"/>
        <end position="198"/>
    </location>
</feature>
<gene>
    <name evidence="9" type="ORF">ACH3YB_33110</name>
    <name evidence="10" type="ORF">GUR47_23505</name>
</gene>
<comment type="subcellular location">
    <subcellularLocation>
        <location evidence="1">Cell membrane</location>
        <topology evidence="1">Multi-pass membrane protein</topology>
    </subcellularLocation>
</comment>
<name>A0A6B3QNA3_STRTE</name>
<dbReference type="EMBL" id="JBIQWK010000012">
    <property type="protein sequence ID" value="MFI0576472.1"/>
    <property type="molecule type" value="Genomic_DNA"/>
</dbReference>
<feature type="transmembrane region" description="Helical" evidence="8">
    <location>
        <begin position="425"/>
        <end position="450"/>
    </location>
</feature>
<dbReference type="Pfam" id="PF02447">
    <property type="entry name" value="GntP_permease"/>
    <property type="match status" value="1"/>
</dbReference>
<dbReference type="AlphaFoldDB" id="A0A6B3QNA3"/>
<feature type="transmembrane region" description="Helical" evidence="8">
    <location>
        <begin position="141"/>
        <end position="159"/>
    </location>
</feature>
<dbReference type="EMBL" id="JAAIFS010000005">
    <property type="protein sequence ID" value="NEV89609.1"/>
    <property type="molecule type" value="Genomic_DNA"/>
</dbReference>
<evidence type="ECO:0000256" key="4">
    <source>
        <dbReference type="ARBA" id="ARBA00022692"/>
    </source>
</evidence>
<proteinExistence type="inferred from homology"/>
<dbReference type="GO" id="GO:0015128">
    <property type="term" value="F:gluconate transmembrane transporter activity"/>
    <property type="evidence" value="ECO:0007669"/>
    <property type="project" value="InterPro"/>
</dbReference>
<dbReference type="Proteomes" id="UP001610810">
    <property type="component" value="Unassembled WGS sequence"/>
</dbReference>
<dbReference type="PANTHER" id="PTHR30354:SF22">
    <property type="entry name" value="HIGH-AFFINITY GLUCONATE TRANSPORTER"/>
    <property type="match status" value="1"/>
</dbReference>
<evidence type="ECO:0000313" key="9">
    <source>
        <dbReference type="EMBL" id="MFI0576472.1"/>
    </source>
</evidence>
<evidence type="ECO:0000256" key="2">
    <source>
        <dbReference type="ARBA" id="ARBA00022448"/>
    </source>
</evidence>
<comment type="caution">
    <text evidence="10">The sequence shown here is derived from an EMBL/GenBank/DDBJ whole genome shotgun (WGS) entry which is preliminary data.</text>
</comment>
<dbReference type="PANTHER" id="PTHR30354">
    <property type="entry name" value="GNT FAMILY GLUCONATE TRANSPORTER"/>
    <property type="match status" value="1"/>
</dbReference>
<dbReference type="InterPro" id="IPR003474">
    <property type="entry name" value="Glcn_transporter"/>
</dbReference>
<keyword evidence="2" id="KW-0813">Transport</keyword>
<dbReference type="NCBIfam" id="TIGR00791">
    <property type="entry name" value="gntP"/>
    <property type="match status" value="1"/>
</dbReference>
<keyword evidence="6 8" id="KW-0472">Membrane</keyword>
<keyword evidence="11" id="KW-1185">Reference proteome</keyword>
<sequence>MSTDLQHLLLGAAAVVVLVLLITKTKLHPFLALALSALGLGIASGIAPVRAVEAFQDGFGDTLGGSGPTIGLGTLLGGILLGSGGADRIATVFIGSRPVKWIPASITAAALLIGMPHLFDVSFVMLVPLVYTVAKRSNTHLLWVGLPMAAGLYVSHGLLPPHPSPTLAVSAYGANTGLTILWGLVIGIPMAVLTGPVLTKIISRWFGPAPDLDRGPVQSVSTEPEHRRKPASFTLALITVLLPPGLMLIGTLGTANTAEGTLPHQFFDACNSSVLSLLAAVVFAFFALGVRSGFGLGQLQKMASKGLAPVGAIILILGAGGGFKAMLTETGIDQLISDYAVDWAIPPLLLGWLVAALLRICLGSATVATAAATAIVAPLLSASPGTSPELMVLATASGAVMLSHVNDSGFWLFKEYFQLSVAQTFRTWTLMLSIQSLLSLGGVLLLSTVVHG</sequence>
<evidence type="ECO:0000313" key="10">
    <source>
        <dbReference type="EMBL" id="NEV89609.1"/>
    </source>
</evidence>
<evidence type="ECO:0000313" key="11">
    <source>
        <dbReference type="Proteomes" id="UP001610810"/>
    </source>
</evidence>
<keyword evidence="5 8" id="KW-1133">Transmembrane helix</keyword>
<feature type="transmembrane region" description="Helical" evidence="8">
    <location>
        <begin position="6"/>
        <end position="23"/>
    </location>
</feature>
<feature type="transmembrane region" description="Helical" evidence="8">
    <location>
        <begin position="233"/>
        <end position="254"/>
    </location>
</feature>
<evidence type="ECO:0000256" key="3">
    <source>
        <dbReference type="ARBA" id="ARBA00022475"/>
    </source>
</evidence>
<feature type="transmembrane region" description="Helical" evidence="8">
    <location>
        <begin position="274"/>
        <end position="294"/>
    </location>
</feature>
<evidence type="ECO:0000256" key="8">
    <source>
        <dbReference type="SAM" id="Phobius"/>
    </source>
</evidence>